<sequence>KCRNITLSYTIGCIQKRNRSRLKYIAGYVASTFKNTEQTLDIETRQLETTSNQDWLQFILRGNCMYPSDKLLQCVHIVNIKFAKYHGSSLNKEKSIFKELFKIVEQKLTMKILRGVTMLRTRIYQEA</sequence>
<dbReference type="EMBL" id="GL768142">
    <property type="protein sequence ID" value="EFZ11971.1"/>
    <property type="molecule type" value="Genomic_DNA"/>
</dbReference>
<reference evidence="1" key="1">
    <citation type="journal article" date="2011" name="Proc. Natl. Acad. Sci. U.S.A.">
        <title>The genome of the fire ant Solenopsis invicta.</title>
        <authorList>
            <person name="Wurm Y."/>
            <person name="Wang J."/>
            <person name="Riba-Grognuz O."/>
            <person name="Corona M."/>
            <person name="Nygaard S."/>
            <person name="Hunt B.G."/>
            <person name="Ingram K.K."/>
            <person name="Falquet L."/>
            <person name="Nipitwattanaphon M."/>
            <person name="Gotzek D."/>
            <person name="Dijkstra M.B."/>
            <person name="Oettler J."/>
            <person name="Comtesse F."/>
            <person name="Shih C.J."/>
            <person name="Wu W.J."/>
            <person name="Yang C.C."/>
            <person name="Thomas J."/>
            <person name="Beaudoing E."/>
            <person name="Pradervand S."/>
            <person name="Flegel V."/>
            <person name="Cook E.D."/>
            <person name="Fabbretti R."/>
            <person name="Stockinger H."/>
            <person name="Long L."/>
            <person name="Farmerie W.G."/>
            <person name="Oakey J."/>
            <person name="Boomsma J.J."/>
            <person name="Pamilo P."/>
            <person name="Yi S.V."/>
            <person name="Heinze J."/>
            <person name="Goodisman M.A."/>
            <person name="Farinelli L."/>
            <person name="Harshman K."/>
            <person name="Hulo N."/>
            <person name="Cerutti L."/>
            <person name="Xenarios I."/>
            <person name="Shoemaker D."/>
            <person name="Keller L."/>
        </authorList>
    </citation>
    <scope>NUCLEOTIDE SEQUENCE [LARGE SCALE GENOMIC DNA]</scope>
</reference>
<name>E9J5D2_SOLIN</name>
<gene>
    <name evidence="1" type="ORF">SINV_11353</name>
</gene>
<evidence type="ECO:0000313" key="1">
    <source>
        <dbReference type="EMBL" id="EFZ11971.1"/>
    </source>
</evidence>
<feature type="non-terminal residue" evidence="1">
    <location>
        <position position="1"/>
    </location>
</feature>
<dbReference type="AlphaFoldDB" id="E9J5D2"/>
<protein>
    <submittedName>
        <fullName evidence="1">Uncharacterized protein</fullName>
    </submittedName>
</protein>
<accession>E9J5D2</accession>
<proteinExistence type="predicted"/>
<dbReference type="HOGENOM" id="CLU_1976125_0_0_1"/>
<organism>
    <name type="scientific">Solenopsis invicta</name>
    <name type="common">Red imported fire ant</name>
    <name type="synonym">Solenopsis wagneri</name>
    <dbReference type="NCBI Taxonomy" id="13686"/>
    <lineage>
        <taxon>Eukaryota</taxon>
        <taxon>Metazoa</taxon>
        <taxon>Ecdysozoa</taxon>
        <taxon>Arthropoda</taxon>
        <taxon>Hexapoda</taxon>
        <taxon>Insecta</taxon>
        <taxon>Pterygota</taxon>
        <taxon>Neoptera</taxon>
        <taxon>Endopterygota</taxon>
        <taxon>Hymenoptera</taxon>
        <taxon>Apocrita</taxon>
        <taxon>Aculeata</taxon>
        <taxon>Formicoidea</taxon>
        <taxon>Formicidae</taxon>
        <taxon>Myrmicinae</taxon>
        <taxon>Solenopsis</taxon>
    </lineage>
</organism>
<feature type="non-terminal residue" evidence="1">
    <location>
        <position position="127"/>
    </location>
</feature>